<protein>
    <submittedName>
        <fullName evidence="2">Uncharacterized protein</fullName>
    </submittedName>
</protein>
<dbReference type="InParanoid" id="A0A059DC89"/>
<dbReference type="AlphaFoldDB" id="A0A059DC89"/>
<feature type="region of interest" description="Disordered" evidence="1">
    <location>
        <begin position="39"/>
        <end position="61"/>
    </location>
</feature>
<sequence length="102" mass="11584">MNTSASKSEDQRAHLSCARYDRTMVPTSRRSLAGKLVMSHDKGHKISTNVVTPRDPRFPPRLRKNMVHLKPREHGSHLPFDQVDLTSSKGAWMRAHAEPTRS</sequence>
<dbReference type="Gramene" id="KCW87991">
    <property type="protein sequence ID" value="KCW87991"/>
    <property type="gene ID" value="EUGRSUZ_A00396"/>
</dbReference>
<name>A0A059DC89_EUCGR</name>
<accession>A0A059DC89</accession>
<evidence type="ECO:0000313" key="2">
    <source>
        <dbReference type="EMBL" id="KCW87991.1"/>
    </source>
</evidence>
<organism evidence="2">
    <name type="scientific">Eucalyptus grandis</name>
    <name type="common">Flooded gum</name>
    <dbReference type="NCBI Taxonomy" id="71139"/>
    <lineage>
        <taxon>Eukaryota</taxon>
        <taxon>Viridiplantae</taxon>
        <taxon>Streptophyta</taxon>
        <taxon>Embryophyta</taxon>
        <taxon>Tracheophyta</taxon>
        <taxon>Spermatophyta</taxon>
        <taxon>Magnoliopsida</taxon>
        <taxon>eudicotyledons</taxon>
        <taxon>Gunneridae</taxon>
        <taxon>Pentapetalae</taxon>
        <taxon>rosids</taxon>
        <taxon>malvids</taxon>
        <taxon>Myrtales</taxon>
        <taxon>Myrtaceae</taxon>
        <taxon>Myrtoideae</taxon>
        <taxon>Eucalypteae</taxon>
        <taxon>Eucalyptus</taxon>
    </lineage>
</organism>
<gene>
    <name evidence="2" type="ORF">EUGRSUZ_A00396</name>
</gene>
<evidence type="ECO:0000256" key="1">
    <source>
        <dbReference type="SAM" id="MobiDB-lite"/>
    </source>
</evidence>
<proteinExistence type="predicted"/>
<reference evidence="2" key="1">
    <citation type="submission" date="2013-07" db="EMBL/GenBank/DDBJ databases">
        <title>The genome of Eucalyptus grandis.</title>
        <authorList>
            <person name="Schmutz J."/>
            <person name="Hayes R."/>
            <person name="Myburg A."/>
            <person name="Tuskan G."/>
            <person name="Grattapaglia D."/>
            <person name="Rokhsar D.S."/>
        </authorList>
    </citation>
    <scope>NUCLEOTIDE SEQUENCE</scope>
    <source>
        <tissue evidence="2">Leaf extractions</tissue>
    </source>
</reference>
<dbReference type="EMBL" id="KK198753">
    <property type="protein sequence ID" value="KCW87991.1"/>
    <property type="molecule type" value="Genomic_DNA"/>
</dbReference>